<evidence type="ECO:0000256" key="1">
    <source>
        <dbReference type="ARBA" id="ARBA00001974"/>
    </source>
</evidence>
<keyword evidence="3" id="KW-0274">FAD</keyword>
<accession>A0A562KMU4</accession>
<evidence type="ECO:0000313" key="6">
    <source>
        <dbReference type="EMBL" id="TWH96575.1"/>
    </source>
</evidence>
<dbReference type="Gene3D" id="3.90.700.10">
    <property type="entry name" value="Succinate dehydrogenase/fumarate reductase flavoprotein, catalytic domain"/>
    <property type="match status" value="1"/>
</dbReference>
<evidence type="ECO:0000256" key="3">
    <source>
        <dbReference type="ARBA" id="ARBA00022827"/>
    </source>
</evidence>
<dbReference type="Proteomes" id="UP000316624">
    <property type="component" value="Unassembled WGS sequence"/>
</dbReference>
<dbReference type="InterPro" id="IPR027477">
    <property type="entry name" value="Succ_DH/fumarate_Rdtase_cat_sf"/>
</dbReference>
<dbReference type="GO" id="GO:0016491">
    <property type="term" value="F:oxidoreductase activity"/>
    <property type="evidence" value="ECO:0007669"/>
    <property type="project" value="UniProtKB-KW"/>
</dbReference>
<keyword evidence="7" id="KW-1185">Reference proteome</keyword>
<dbReference type="RefSeq" id="WP_145071896.1">
    <property type="nucleotide sequence ID" value="NZ_JACIIY010000009.1"/>
</dbReference>
<evidence type="ECO:0000259" key="5">
    <source>
        <dbReference type="Pfam" id="PF00890"/>
    </source>
</evidence>
<dbReference type="PANTHER" id="PTHR43400">
    <property type="entry name" value="FUMARATE REDUCTASE"/>
    <property type="match status" value="1"/>
</dbReference>
<dbReference type="InterPro" id="IPR003953">
    <property type="entry name" value="FAD-dep_OxRdtase_2_FAD-bd"/>
</dbReference>
<proteinExistence type="predicted"/>
<keyword evidence="2" id="KW-0285">Flavoprotein</keyword>
<dbReference type="NCBIfam" id="NF005511">
    <property type="entry name" value="PRK07121.1-4"/>
    <property type="match status" value="1"/>
</dbReference>
<keyword evidence="4" id="KW-0560">Oxidoreductase</keyword>
<dbReference type="GO" id="GO:0008202">
    <property type="term" value="P:steroid metabolic process"/>
    <property type="evidence" value="ECO:0007669"/>
    <property type="project" value="UniProtKB-ARBA"/>
</dbReference>
<protein>
    <submittedName>
        <fullName evidence="6">3-oxo-5alpha-steroid 4-dehydrogenase</fullName>
    </submittedName>
</protein>
<dbReference type="InterPro" id="IPR050315">
    <property type="entry name" value="FAD-oxidoreductase_2"/>
</dbReference>
<sequence>MSQDVTGAAADFPYFNDECSTSIPVSEARKVDDADAEAWDETCDVLVVGCGLAGTSAALRAAEDSTLSVLAVDRGEGGGASALSGGVLYLGGTRVQKECGVEDSAENMAAYLAHETGTLIRPETVRRFADQSASFIPWLETHGARFGGPLSEAKTSYPGTKFLYYSGNEKTLAARKLATPAPRGHRTLPANPADVTAMSGGELMRPLLASLTSKPNIRLSPHTTVRRLVVDGEGRVVGAEMWRLPAGPARKHRFLMRMGRNMMATILGAAARASRAATRIEHEQARLVRVRVRRGVVLSAGGFIFNPTMVANAAPKYVGVAGIGTIGDDGSGIKLGASVGGGTDRMNIVSAWRFLYPPATWVKGIAIGPDGRRIVNEEEYGARTGEAVFERNQGLGWVIVDRPLQESVEQDAKDPELLSFQKLTTKAALRLYTKAAPTLERLAEKIGVPADALVATVDAYNRSIRDGEPDAFAKSDASRKPIETGPFFATDISWKPKLNPISGVTMGGLTVNEETGAVLNADGREIAGLYAAGRNAVGLCSNFYVSGLSLADCVFSGWRAAESLKAR</sequence>
<dbReference type="InterPro" id="IPR036188">
    <property type="entry name" value="FAD/NAD-bd_sf"/>
</dbReference>
<dbReference type="SUPFAM" id="SSF56425">
    <property type="entry name" value="Succinate dehydrogenase/fumarate reductase flavoprotein, catalytic domain"/>
    <property type="match status" value="1"/>
</dbReference>
<dbReference type="EMBL" id="VLKK01000002">
    <property type="protein sequence ID" value="TWH96575.1"/>
    <property type="molecule type" value="Genomic_DNA"/>
</dbReference>
<dbReference type="SUPFAM" id="SSF51905">
    <property type="entry name" value="FAD/NAD(P)-binding domain"/>
    <property type="match status" value="1"/>
</dbReference>
<dbReference type="Gene3D" id="3.50.50.60">
    <property type="entry name" value="FAD/NAD(P)-binding domain"/>
    <property type="match status" value="3"/>
</dbReference>
<dbReference type="PANTHER" id="PTHR43400:SF10">
    <property type="entry name" value="3-OXOSTEROID 1-DEHYDROGENASE"/>
    <property type="match status" value="1"/>
</dbReference>
<organism evidence="6 7">
    <name type="scientific">Sphingobium wenxiniae (strain DSM 21828 / CGMCC 1.7748 / JZ-1)</name>
    <dbReference type="NCBI Taxonomy" id="595605"/>
    <lineage>
        <taxon>Bacteria</taxon>
        <taxon>Pseudomonadati</taxon>
        <taxon>Pseudomonadota</taxon>
        <taxon>Alphaproteobacteria</taxon>
        <taxon>Sphingomonadales</taxon>
        <taxon>Sphingomonadaceae</taxon>
        <taxon>Sphingobium</taxon>
    </lineage>
</organism>
<evidence type="ECO:0000313" key="7">
    <source>
        <dbReference type="Proteomes" id="UP000316624"/>
    </source>
</evidence>
<comment type="cofactor">
    <cofactor evidence="1">
        <name>FAD</name>
        <dbReference type="ChEBI" id="CHEBI:57692"/>
    </cofactor>
</comment>
<feature type="domain" description="FAD-dependent oxidoreductase 2 FAD-binding" evidence="5">
    <location>
        <begin position="44"/>
        <end position="537"/>
    </location>
</feature>
<dbReference type="Pfam" id="PF00890">
    <property type="entry name" value="FAD_binding_2"/>
    <property type="match status" value="1"/>
</dbReference>
<gene>
    <name evidence="6" type="ORF">IQ35_00506</name>
</gene>
<comment type="caution">
    <text evidence="6">The sequence shown here is derived from an EMBL/GenBank/DDBJ whole genome shotgun (WGS) entry which is preliminary data.</text>
</comment>
<dbReference type="AlphaFoldDB" id="A0A562KMU4"/>
<name>A0A562KMU4_SPHWJ</name>
<reference evidence="6 7" key="1">
    <citation type="journal article" date="2015" name="Stand. Genomic Sci.">
        <title>Genomic Encyclopedia of Bacterial and Archaeal Type Strains, Phase III: the genomes of soil and plant-associated and newly described type strains.</title>
        <authorList>
            <person name="Whitman W.B."/>
            <person name="Woyke T."/>
            <person name="Klenk H.P."/>
            <person name="Zhou Y."/>
            <person name="Lilburn T.G."/>
            <person name="Beck B.J."/>
            <person name="De Vos P."/>
            <person name="Vandamme P."/>
            <person name="Eisen J.A."/>
            <person name="Garrity G."/>
            <person name="Hugenholtz P."/>
            <person name="Kyrpides N.C."/>
        </authorList>
    </citation>
    <scope>NUCLEOTIDE SEQUENCE [LARGE SCALE GENOMIC DNA]</scope>
    <source>
        <strain evidence="6 7">CGMCC 1.7748</strain>
    </source>
</reference>
<evidence type="ECO:0000256" key="4">
    <source>
        <dbReference type="ARBA" id="ARBA00023002"/>
    </source>
</evidence>
<evidence type="ECO:0000256" key="2">
    <source>
        <dbReference type="ARBA" id="ARBA00022630"/>
    </source>
</evidence>